<gene>
    <name evidence="2" type="ORF">CCAM_LOCUS25207</name>
</gene>
<dbReference type="GO" id="GO:0009506">
    <property type="term" value="C:plasmodesma"/>
    <property type="evidence" value="ECO:0007669"/>
    <property type="project" value="TreeGrafter"/>
</dbReference>
<organism evidence="2 3">
    <name type="scientific">Cuscuta campestris</name>
    <dbReference type="NCBI Taxonomy" id="132261"/>
    <lineage>
        <taxon>Eukaryota</taxon>
        <taxon>Viridiplantae</taxon>
        <taxon>Streptophyta</taxon>
        <taxon>Embryophyta</taxon>
        <taxon>Tracheophyta</taxon>
        <taxon>Spermatophyta</taxon>
        <taxon>Magnoliopsida</taxon>
        <taxon>eudicotyledons</taxon>
        <taxon>Gunneridae</taxon>
        <taxon>Pentapetalae</taxon>
        <taxon>asterids</taxon>
        <taxon>lamiids</taxon>
        <taxon>Solanales</taxon>
        <taxon>Convolvulaceae</taxon>
        <taxon>Cuscuteae</taxon>
        <taxon>Cuscuta</taxon>
        <taxon>Cuscuta subgen. Grammica</taxon>
        <taxon>Cuscuta sect. Cleistogrammica</taxon>
    </lineage>
</organism>
<evidence type="ECO:0000313" key="2">
    <source>
        <dbReference type="EMBL" id="VFQ83431.1"/>
    </source>
</evidence>
<feature type="transmembrane region" description="Helical" evidence="1">
    <location>
        <begin position="94"/>
        <end position="118"/>
    </location>
</feature>
<dbReference type="PANTHER" id="PTHR31414:SF15">
    <property type="entry name" value="PLASMA MEMBRANE FUSION PROTEIN"/>
    <property type="match status" value="1"/>
</dbReference>
<reference evidence="2 3" key="1">
    <citation type="submission" date="2018-04" db="EMBL/GenBank/DDBJ databases">
        <authorList>
            <person name="Vogel A."/>
        </authorList>
    </citation>
    <scope>NUCLEOTIDE SEQUENCE [LARGE SCALE GENOMIC DNA]</scope>
</reference>
<evidence type="ECO:0000256" key="1">
    <source>
        <dbReference type="SAM" id="Phobius"/>
    </source>
</evidence>
<dbReference type="AlphaFoldDB" id="A0A484M3M8"/>
<dbReference type="Proteomes" id="UP000595140">
    <property type="component" value="Unassembled WGS sequence"/>
</dbReference>
<name>A0A484M3M8_9ASTE</name>
<dbReference type="GO" id="GO:0005886">
    <property type="term" value="C:plasma membrane"/>
    <property type="evidence" value="ECO:0007669"/>
    <property type="project" value="TreeGrafter"/>
</dbReference>
<keyword evidence="3" id="KW-1185">Reference proteome</keyword>
<protein>
    <submittedName>
        <fullName evidence="2">Uncharacterized protein</fullName>
    </submittedName>
</protein>
<keyword evidence="1" id="KW-1133">Transmembrane helix</keyword>
<keyword evidence="1" id="KW-0812">Transmembrane</keyword>
<dbReference type="PANTHER" id="PTHR31414">
    <property type="entry name" value="TRANSMEMBRANE PROTEIN DDB_G0292058"/>
    <property type="match status" value="1"/>
</dbReference>
<accession>A0A484M3M8</accession>
<feature type="transmembrane region" description="Helical" evidence="1">
    <location>
        <begin position="207"/>
        <end position="229"/>
    </location>
</feature>
<proteinExistence type="predicted"/>
<evidence type="ECO:0000313" key="3">
    <source>
        <dbReference type="Proteomes" id="UP000595140"/>
    </source>
</evidence>
<keyword evidence="1" id="KW-0472">Membrane</keyword>
<dbReference type="InterPro" id="IPR040283">
    <property type="entry name" value="DDB_G0292058-like"/>
</dbReference>
<dbReference type="OrthoDB" id="1937321at2759"/>
<feature type="transmembrane region" description="Helical" evidence="1">
    <location>
        <begin position="62"/>
        <end position="82"/>
    </location>
</feature>
<sequence length="235" mass="26285">MTMKMAAESAAQNSSNLILAAERTRRRDPTDNFRYYNGGWNLSNPHYFASTGYASLGPFVTAVLWFIIFPMWVFCMCIRCCCCPRKTYGYSRHAYNLSLIFLILLTIAVIAGGVFIFVGQARFEKSISNLISYVLHRVDTVVGNIMDLFNNMLAAKDVGVGQISLPEKQKNDVDQIGSTINGVYQSFRDFTTKSGNDVISYLNPLKLILITLATIVILVAFLGLCMLLSPHLVFF</sequence>
<dbReference type="EMBL" id="OOIL02002582">
    <property type="protein sequence ID" value="VFQ83431.1"/>
    <property type="molecule type" value="Genomic_DNA"/>
</dbReference>